<evidence type="ECO:0000256" key="1">
    <source>
        <dbReference type="ARBA" id="ARBA00004117"/>
    </source>
</evidence>
<dbReference type="GO" id="GO:0003774">
    <property type="term" value="F:cytoskeletal motor activity"/>
    <property type="evidence" value="ECO:0007669"/>
    <property type="project" value="InterPro"/>
</dbReference>
<dbReference type="Pfam" id="PF01052">
    <property type="entry name" value="FliMN_C"/>
    <property type="match status" value="1"/>
</dbReference>
<dbReference type="PANTHER" id="PTHR30034:SF6">
    <property type="entry name" value="YOP PROTEINS TRANSLOCATION PROTEIN Q"/>
    <property type="match status" value="1"/>
</dbReference>
<evidence type="ECO:0000256" key="4">
    <source>
        <dbReference type="ARBA" id="ARBA00021898"/>
    </source>
</evidence>
<evidence type="ECO:0000256" key="5">
    <source>
        <dbReference type="ARBA" id="ARBA00022475"/>
    </source>
</evidence>
<dbReference type="CDD" id="cd17908">
    <property type="entry name" value="FliM"/>
    <property type="match status" value="1"/>
</dbReference>
<proteinExistence type="inferred from homology"/>
<keyword evidence="12" id="KW-0966">Cell projection</keyword>
<protein>
    <recommendedName>
        <fullName evidence="4">Flagellar motor switch protein FliM</fullName>
    </recommendedName>
</protein>
<dbReference type="GO" id="GO:0050918">
    <property type="term" value="P:positive chemotaxis"/>
    <property type="evidence" value="ECO:0007669"/>
    <property type="project" value="TreeGrafter"/>
</dbReference>
<feature type="region of interest" description="Disordered" evidence="10">
    <location>
        <begin position="1"/>
        <end position="31"/>
    </location>
</feature>
<dbReference type="Pfam" id="PF02154">
    <property type="entry name" value="FliM"/>
    <property type="match status" value="1"/>
</dbReference>
<dbReference type="SUPFAM" id="SSF103039">
    <property type="entry name" value="CheC-like"/>
    <property type="match status" value="1"/>
</dbReference>
<evidence type="ECO:0000256" key="3">
    <source>
        <dbReference type="ARBA" id="ARBA00011049"/>
    </source>
</evidence>
<dbReference type="GO" id="GO:0009425">
    <property type="term" value="C:bacterial-type flagellum basal body"/>
    <property type="evidence" value="ECO:0007669"/>
    <property type="project" value="UniProtKB-SubCell"/>
</dbReference>
<accession>A0A2S6GMT3</accession>
<dbReference type="InterPro" id="IPR028976">
    <property type="entry name" value="CheC-like_sf"/>
</dbReference>
<dbReference type="GO" id="GO:0005886">
    <property type="term" value="C:plasma membrane"/>
    <property type="evidence" value="ECO:0007669"/>
    <property type="project" value="UniProtKB-SubCell"/>
</dbReference>
<dbReference type="InterPro" id="IPR001543">
    <property type="entry name" value="FliN-like_C"/>
</dbReference>
<sequence>MPGGPVDDHDVQKPSSSSPGRRAGGSKAGGLVTDQRHLSSYDFLRPAKLPREHLRTLQLAYDTFSHRLAILLTSQMRVVCRVSVSTVDQLSTDEYLARETTPVVVAPLRLDPLPGTSLLELSQKMSLTFIDHMLGGAGGSQLERPLTDLETPLVRDLLGDVLTELKIGLAEFVKVDPILGSLEYNPQLMQVGGPTDVLVSATFDLTVGEAQSEFTLTVPLQSLLPSLQHYHQRSEVSAGERAAQQAARDLLTQGLREVPVEIAVRFAPARLRSDDLFDLRPGDLLSLGHPVDRPLDITTAGRVFGQAVATKSGARLACQVVAANKEEFQA</sequence>
<dbReference type="AlphaFoldDB" id="A0A2S6GMT3"/>
<evidence type="ECO:0000259" key="11">
    <source>
        <dbReference type="Pfam" id="PF01052"/>
    </source>
</evidence>
<evidence type="ECO:0000256" key="2">
    <source>
        <dbReference type="ARBA" id="ARBA00004202"/>
    </source>
</evidence>
<dbReference type="GO" id="GO:0071978">
    <property type="term" value="P:bacterial-type flagellum-dependent swarming motility"/>
    <property type="evidence" value="ECO:0007669"/>
    <property type="project" value="TreeGrafter"/>
</dbReference>
<dbReference type="InterPro" id="IPR001689">
    <property type="entry name" value="Flag_FliM"/>
</dbReference>
<evidence type="ECO:0000256" key="8">
    <source>
        <dbReference type="ARBA" id="ARBA00023136"/>
    </source>
</evidence>
<name>A0A2S6GMT3_9PSEU</name>
<dbReference type="PIRSF" id="PIRSF002888">
    <property type="entry name" value="FliM"/>
    <property type="match status" value="1"/>
</dbReference>
<dbReference type="InterPro" id="IPR036429">
    <property type="entry name" value="SpoA-like_sf"/>
</dbReference>
<dbReference type="PANTHER" id="PTHR30034">
    <property type="entry name" value="FLAGELLAR MOTOR SWITCH PROTEIN FLIM"/>
    <property type="match status" value="1"/>
</dbReference>
<dbReference type="Gene3D" id="2.30.330.10">
    <property type="entry name" value="SpoA-like"/>
    <property type="match status" value="1"/>
</dbReference>
<keyword evidence="8" id="KW-0472">Membrane</keyword>
<keyword evidence="12" id="KW-0282">Flagellum</keyword>
<keyword evidence="9" id="KW-0975">Bacterial flagellum</keyword>
<comment type="similarity">
    <text evidence="3">Belongs to the FliM family.</text>
</comment>
<evidence type="ECO:0000256" key="10">
    <source>
        <dbReference type="SAM" id="MobiDB-lite"/>
    </source>
</evidence>
<evidence type="ECO:0000256" key="6">
    <source>
        <dbReference type="ARBA" id="ARBA00022500"/>
    </source>
</evidence>
<dbReference type="EMBL" id="PTIX01000010">
    <property type="protein sequence ID" value="PPK66490.1"/>
    <property type="molecule type" value="Genomic_DNA"/>
</dbReference>
<keyword evidence="6" id="KW-0145">Chemotaxis</keyword>
<dbReference type="OrthoDB" id="5241113at2"/>
<keyword evidence="12" id="KW-0969">Cilium</keyword>
<evidence type="ECO:0000256" key="9">
    <source>
        <dbReference type="ARBA" id="ARBA00023143"/>
    </source>
</evidence>
<evidence type="ECO:0000313" key="13">
    <source>
        <dbReference type="Proteomes" id="UP000239203"/>
    </source>
</evidence>
<dbReference type="Proteomes" id="UP000239203">
    <property type="component" value="Unassembled WGS sequence"/>
</dbReference>
<gene>
    <name evidence="12" type="ORF">CLV40_110194</name>
</gene>
<dbReference type="SUPFAM" id="SSF101801">
    <property type="entry name" value="Surface presentation of antigens (SPOA)"/>
    <property type="match status" value="1"/>
</dbReference>
<reference evidence="12 13" key="1">
    <citation type="submission" date="2018-02" db="EMBL/GenBank/DDBJ databases">
        <title>Genomic Encyclopedia of Archaeal and Bacterial Type Strains, Phase II (KMG-II): from individual species to whole genera.</title>
        <authorList>
            <person name="Goeker M."/>
        </authorList>
    </citation>
    <scope>NUCLEOTIDE SEQUENCE [LARGE SCALE GENOMIC DNA]</scope>
    <source>
        <strain evidence="12 13">YU 961-1</strain>
    </source>
</reference>
<feature type="domain" description="Flagellar motor switch protein FliN-like C-terminal" evidence="11">
    <location>
        <begin position="255"/>
        <end position="321"/>
    </location>
</feature>
<feature type="compositionally biased region" description="Basic and acidic residues" evidence="10">
    <location>
        <begin position="1"/>
        <end position="12"/>
    </location>
</feature>
<keyword evidence="7" id="KW-0283">Flagellar rotation</keyword>
<keyword evidence="5" id="KW-1003">Cell membrane</keyword>
<comment type="caution">
    <text evidence="12">The sequence shown here is derived from an EMBL/GenBank/DDBJ whole genome shotgun (WGS) entry which is preliminary data.</text>
</comment>
<evidence type="ECO:0000256" key="7">
    <source>
        <dbReference type="ARBA" id="ARBA00022779"/>
    </source>
</evidence>
<dbReference type="RefSeq" id="WP_104480458.1">
    <property type="nucleotide sequence ID" value="NZ_CP154825.1"/>
</dbReference>
<comment type="subcellular location">
    <subcellularLocation>
        <location evidence="1">Bacterial flagellum basal body</location>
    </subcellularLocation>
    <subcellularLocation>
        <location evidence="2">Cell membrane</location>
        <topology evidence="2">Peripheral membrane protein</topology>
    </subcellularLocation>
</comment>
<dbReference type="Gene3D" id="3.40.1550.10">
    <property type="entry name" value="CheC-like"/>
    <property type="match status" value="1"/>
</dbReference>
<evidence type="ECO:0000313" key="12">
    <source>
        <dbReference type="EMBL" id="PPK66490.1"/>
    </source>
</evidence>
<keyword evidence="13" id="KW-1185">Reference proteome</keyword>
<organism evidence="12 13">
    <name type="scientific">Actinokineospora auranticolor</name>
    <dbReference type="NCBI Taxonomy" id="155976"/>
    <lineage>
        <taxon>Bacteria</taxon>
        <taxon>Bacillati</taxon>
        <taxon>Actinomycetota</taxon>
        <taxon>Actinomycetes</taxon>
        <taxon>Pseudonocardiales</taxon>
        <taxon>Pseudonocardiaceae</taxon>
        <taxon>Actinokineospora</taxon>
    </lineage>
</organism>